<gene>
    <name evidence="3" type="primary">ORF87689</name>
    <name evidence="2" type="synonym">ORF87681</name>
</gene>
<accession>A0A0B7A0L2</accession>
<dbReference type="PANTHER" id="PTHR16275">
    <property type="entry name" value="COILED-COIL DOMAIN-CONTAINING PROTEIN 40"/>
    <property type="match status" value="1"/>
</dbReference>
<feature type="coiled-coil region" evidence="1">
    <location>
        <begin position="37"/>
        <end position="78"/>
    </location>
</feature>
<dbReference type="PANTHER" id="PTHR16275:SF8">
    <property type="entry name" value="COILED-COIL DOMAIN-CONTAINING PROTEIN 40"/>
    <property type="match status" value="1"/>
</dbReference>
<evidence type="ECO:0008006" key="4">
    <source>
        <dbReference type="Google" id="ProtNLM"/>
    </source>
</evidence>
<sequence length="307" mass="35455">MRNDIIKLNSILHKEKNVGEELEQGNVLMENAFIAGLKDAELESIQLQARLDEIKEEKERLLNSLVEAERQIMLWEKKTQLARETRAAVDSEVGQGEMRAMRSEIHRMQVRHSQLMKQQEKMIQDMEKAVSRRDTILTRGDAQSKMKKKTVTKGTFERQMGELRKKIKQTINEANACDSEIKSLREHQEALSDKLEEKQVSCQQLQGVSDTLDGDIERSLEIKQKNLSELLARQQKMKYYQQVKEGKYVMLCRTPAAIEQETQKQENRLQALTAIVDRLNSEFPHAQQALRKATVALAWRAAPQEEA</sequence>
<dbReference type="InterPro" id="IPR037386">
    <property type="entry name" value="CCDC40"/>
</dbReference>
<dbReference type="EMBL" id="HACG01026795">
    <property type="protein sequence ID" value="CEK73660.1"/>
    <property type="molecule type" value="Transcribed_RNA"/>
</dbReference>
<dbReference type="AlphaFoldDB" id="A0A0B7A0L2"/>
<dbReference type="GO" id="GO:0005737">
    <property type="term" value="C:cytoplasm"/>
    <property type="evidence" value="ECO:0007669"/>
    <property type="project" value="TreeGrafter"/>
</dbReference>
<proteinExistence type="predicted"/>
<evidence type="ECO:0000256" key="1">
    <source>
        <dbReference type="SAM" id="Coils"/>
    </source>
</evidence>
<dbReference type="GO" id="GO:0035082">
    <property type="term" value="P:axoneme assembly"/>
    <property type="evidence" value="ECO:0007669"/>
    <property type="project" value="InterPro"/>
</dbReference>
<organism evidence="3">
    <name type="scientific">Arion vulgaris</name>
    <dbReference type="NCBI Taxonomy" id="1028688"/>
    <lineage>
        <taxon>Eukaryota</taxon>
        <taxon>Metazoa</taxon>
        <taxon>Spiralia</taxon>
        <taxon>Lophotrochozoa</taxon>
        <taxon>Mollusca</taxon>
        <taxon>Gastropoda</taxon>
        <taxon>Heterobranchia</taxon>
        <taxon>Euthyneura</taxon>
        <taxon>Panpulmonata</taxon>
        <taxon>Eupulmonata</taxon>
        <taxon>Stylommatophora</taxon>
        <taxon>Helicina</taxon>
        <taxon>Arionoidea</taxon>
        <taxon>Arionidae</taxon>
        <taxon>Arion</taxon>
    </lineage>
</organism>
<evidence type="ECO:0000313" key="2">
    <source>
        <dbReference type="EMBL" id="CEK73660.1"/>
    </source>
</evidence>
<reference evidence="3" key="1">
    <citation type="submission" date="2014-12" db="EMBL/GenBank/DDBJ databases">
        <title>Insight into the proteome of Arion vulgaris.</title>
        <authorList>
            <person name="Aradska J."/>
            <person name="Bulat T."/>
            <person name="Smidak R."/>
            <person name="Sarate P."/>
            <person name="Gangsoo J."/>
            <person name="Sialana F."/>
            <person name="Bilban M."/>
            <person name="Lubec G."/>
        </authorList>
    </citation>
    <scope>NUCLEOTIDE SEQUENCE</scope>
    <source>
        <tissue evidence="3">Skin</tissue>
    </source>
</reference>
<protein>
    <recommendedName>
        <fullName evidence="4">Coiled-coil domain-containing protein 40</fullName>
    </recommendedName>
</protein>
<name>A0A0B7A0L2_9EUPU</name>
<evidence type="ECO:0000313" key="3">
    <source>
        <dbReference type="EMBL" id="CEK73661.1"/>
    </source>
</evidence>
<dbReference type="EMBL" id="HACG01026796">
    <property type="protein sequence ID" value="CEK73661.1"/>
    <property type="molecule type" value="Transcribed_RNA"/>
</dbReference>
<keyword evidence="1" id="KW-0175">Coiled coil</keyword>